<dbReference type="PANTHER" id="PTHR43792">
    <property type="entry name" value="GNAT FAMILY, PUTATIVE (AFU_ORTHOLOGUE AFUA_3G00765)-RELATED-RELATED"/>
    <property type="match status" value="1"/>
</dbReference>
<keyword evidence="3" id="KW-1185">Reference proteome</keyword>
<name>A0ABS8U7U2_9SPHI</name>
<comment type="caution">
    <text evidence="2">The sequence shown here is derived from an EMBL/GenBank/DDBJ whole genome shotgun (WGS) entry which is preliminary data.</text>
</comment>
<evidence type="ECO:0000313" key="2">
    <source>
        <dbReference type="EMBL" id="MCD8742004.1"/>
    </source>
</evidence>
<proteinExistence type="predicted"/>
<dbReference type="SUPFAM" id="SSF55729">
    <property type="entry name" value="Acyl-CoA N-acyltransferases (Nat)"/>
    <property type="match status" value="1"/>
</dbReference>
<evidence type="ECO:0000313" key="3">
    <source>
        <dbReference type="Proteomes" id="UP001199919"/>
    </source>
</evidence>
<dbReference type="InterPro" id="IPR051531">
    <property type="entry name" value="N-acetyltransferase"/>
</dbReference>
<evidence type="ECO:0000259" key="1">
    <source>
        <dbReference type="Pfam" id="PF13302"/>
    </source>
</evidence>
<gene>
    <name evidence="2" type="ORF">LT679_15425</name>
</gene>
<dbReference type="EMBL" id="JAJPWV010000005">
    <property type="protein sequence ID" value="MCD8742004.1"/>
    <property type="molecule type" value="Genomic_DNA"/>
</dbReference>
<sequence length="152" mass="17154">MTTLQSERLLLQPLTVGEKEAFYNLYLHNDAITGNETPLAFTQRIISACHIIWTIRLIDNSENFIGDCALHHFDQQKSEIQIGGSLSAIHQRKGYMAEAFRLVECYAKDNLQVKHLLGVTTIDNSAAISLVEELGFEKHSVINETIILRKSL</sequence>
<dbReference type="Gene3D" id="3.40.630.30">
    <property type="match status" value="1"/>
</dbReference>
<dbReference type="Pfam" id="PF13302">
    <property type="entry name" value="Acetyltransf_3"/>
    <property type="match status" value="1"/>
</dbReference>
<protein>
    <submittedName>
        <fullName evidence="2">GNAT family N-acetyltransferase</fullName>
    </submittedName>
</protein>
<dbReference type="InterPro" id="IPR016181">
    <property type="entry name" value="Acyl_CoA_acyltransferase"/>
</dbReference>
<feature type="domain" description="N-acetyltransferase" evidence="1">
    <location>
        <begin position="8"/>
        <end position="137"/>
    </location>
</feature>
<reference evidence="2 3" key="1">
    <citation type="submission" date="2021-12" db="EMBL/GenBank/DDBJ databases">
        <title>Mucilaginibacter roseus genome.</title>
        <authorList>
            <person name="Ferreira J.R."/>
            <person name="Newman J.D."/>
        </authorList>
    </citation>
    <scope>NUCLEOTIDE SEQUENCE [LARGE SCALE GENOMIC DNA]</scope>
    <source>
        <strain evidence="2 3">LMG 28454</strain>
    </source>
</reference>
<organism evidence="2 3">
    <name type="scientific">Mucilaginibacter roseus</name>
    <dbReference type="NCBI Taxonomy" id="1528868"/>
    <lineage>
        <taxon>Bacteria</taxon>
        <taxon>Pseudomonadati</taxon>
        <taxon>Bacteroidota</taxon>
        <taxon>Sphingobacteriia</taxon>
        <taxon>Sphingobacteriales</taxon>
        <taxon>Sphingobacteriaceae</taxon>
        <taxon>Mucilaginibacter</taxon>
    </lineage>
</organism>
<dbReference type="InterPro" id="IPR000182">
    <property type="entry name" value="GNAT_dom"/>
</dbReference>
<dbReference type="RefSeq" id="WP_232178506.1">
    <property type="nucleotide sequence ID" value="NZ_JAJPWV010000005.1"/>
</dbReference>
<dbReference type="PANTHER" id="PTHR43792:SF1">
    <property type="entry name" value="N-ACETYLTRANSFERASE DOMAIN-CONTAINING PROTEIN"/>
    <property type="match status" value="1"/>
</dbReference>
<dbReference type="Proteomes" id="UP001199919">
    <property type="component" value="Unassembled WGS sequence"/>
</dbReference>
<accession>A0ABS8U7U2</accession>